<dbReference type="SUPFAM" id="SSF51658">
    <property type="entry name" value="Xylose isomerase-like"/>
    <property type="match status" value="1"/>
</dbReference>
<dbReference type="EMBL" id="CP029803">
    <property type="protein sequence ID" value="AWT60370.1"/>
    <property type="molecule type" value="Genomic_DNA"/>
</dbReference>
<dbReference type="Pfam" id="PF01261">
    <property type="entry name" value="AP_endonuc_2"/>
    <property type="match status" value="1"/>
</dbReference>
<keyword evidence="2" id="KW-0456">Lyase</keyword>
<dbReference type="AlphaFoldDB" id="A0A2Z4AML5"/>
<evidence type="ECO:0000313" key="2">
    <source>
        <dbReference type="EMBL" id="AWT60370.1"/>
    </source>
</evidence>
<feature type="domain" description="Xylose isomerase-like TIM barrel" evidence="1">
    <location>
        <begin position="20"/>
        <end position="307"/>
    </location>
</feature>
<name>A0A2Z4AML5_9BACT</name>
<accession>A0A2Z4AML5</accession>
<sequence>MKLGINTGFIMKFEFEEGLRFSRDIGVTAVEVGTISPAAKKYCDLDTLLGDRGELNRWLDIYSSYGMEIYSFSAHGEPLTPDRKAAEEYNIKFRKTCELMGKIGSSRMIVVSGLPEGAEGDRLPAWIVNTDSDVLKDALKWQWERRLIPYWKEHAKIATDHGITLCFEMQILQMVHTPLQLRRLREELGPVVACNYDISHMWVQDIDPFEALFCLRDMIENVHLKDTLYHGPNLRIRGRFDPTSPGEYRDRSWTFTLPGWGHDEQTWRELITALRFIGYSGILSLEMESDYMEVEEGLLKAAAFIKPMIIERPTGRLWWEYNNEV</sequence>
<evidence type="ECO:0000313" key="3">
    <source>
        <dbReference type="Proteomes" id="UP000247465"/>
    </source>
</evidence>
<dbReference type="EC" id="4.2.1.44" evidence="2"/>
<protein>
    <submittedName>
        <fullName evidence="2">Inosose dehydratase</fullName>
        <ecNumber evidence="2">4.2.1.44</ecNumber>
    </submittedName>
</protein>
<dbReference type="InterPro" id="IPR036237">
    <property type="entry name" value="Xyl_isomerase-like_sf"/>
</dbReference>
<dbReference type="Proteomes" id="UP000247465">
    <property type="component" value="Chromosome"/>
</dbReference>
<dbReference type="PANTHER" id="PTHR12110">
    <property type="entry name" value="HYDROXYPYRUVATE ISOMERASE"/>
    <property type="match status" value="1"/>
</dbReference>
<evidence type="ECO:0000259" key="1">
    <source>
        <dbReference type="Pfam" id="PF01261"/>
    </source>
</evidence>
<dbReference type="InterPro" id="IPR050312">
    <property type="entry name" value="IolE/XylAMocC-like"/>
</dbReference>
<gene>
    <name evidence="2" type="primary">iolE_4</name>
    <name evidence="2" type="ORF">DF168_01578</name>
</gene>
<proteinExistence type="predicted"/>
<dbReference type="InterPro" id="IPR013022">
    <property type="entry name" value="Xyl_isomerase-like_TIM-brl"/>
</dbReference>
<organism evidence="2 3">
    <name type="scientific">Candidatus Moanibacter tarae</name>
    <dbReference type="NCBI Taxonomy" id="2200854"/>
    <lineage>
        <taxon>Bacteria</taxon>
        <taxon>Pseudomonadati</taxon>
        <taxon>Verrucomicrobiota</taxon>
        <taxon>Opitutia</taxon>
        <taxon>Puniceicoccales</taxon>
        <taxon>Puniceicoccales incertae sedis</taxon>
        <taxon>Candidatus Moanibacter</taxon>
    </lineage>
</organism>
<dbReference type="GO" id="GO:0050114">
    <property type="term" value="F:myo-inosose-2 dehydratase activity"/>
    <property type="evidence" value="ECO:0007669"/>
    <property type="project" value="UniProtKB-EC"/>
</dbReference>
<reference evidence="2 3" key="1">
    <citation type="submission" date="2018-06" db="EMBL/GenBank/DDBJ databases">
        <title>Draft Genome Sequence of a Novel Marine Bacterium Related to the Verrucomicrobia.</title>
        <authorList>
            <person name="Vosseberg J."/>
            <person name="Martijn J."/>
            <person name="Ettema T.J.G."/>
        </authorList>
    </citation>
    <scope>NUCLEOTIDE SEQUENCE [LARGE SCALE GENOMIC DNA]</scope>
    <source>
        <strain evidence="2">TARA_B100001123</strain>
    </source>
</reference>
<dbReference type="PANTHER" id="PTHR12110:SF21">
    <property type="entry name" value="XYLOSE ISOMERASE-LIKE TIM BARREL DOMAIN-CONTAINING PROTEIN"/>
    <property type="match status" value="1"/>
</dbReference>
<dbReference type="Gene3D" id="3.20.20.150">
    <property type="entry name" value="Divalent-metal-dependent TIM barrel enzymes"/>
    <property type="match status" value="1"/>
</dbReference>
<dbReference type="KEGG" id="mtar:DF168_01578"/>